<evidence type="ECO:0000259" key="9">
    <source>
        <dbReference type="Pfam" id="PF04535"/>
    </source>
</evidence>
<dbReference type="InterPro" id="IPR044173">
    <property type="entry name" value="CASPL"/>
</dbReference>
<keyword evidence="7 8" id="KW-0472">Membrane</keyword>
<keyword evidence="6 8" id="KW-1133">Transmembrane helix</keyword>
<dbReference type="NCBIfam" id="TIGR01569">
    <property type="entry name" value="A_tha_TIGR01569"/>
    <property type="match status" value="1"/>
</dbReference>
<comment type="subcellular location">
    <subcellularLocation>
        <location evidence="1 8">Cell membrane</location>
        <topology evidence="1 8">Multi-pass membrane protein</topology>
    </subcellularLocation>
</comment>
<feature type="domain" description="Casparian strip membrane protein" evidence="9">
    <location>
        <begin position="62"/>
        <end position="214"/>
    </location>
</feature>
<reference evidence="10 11" key="1">
    <citation type="submission" date="2018-09" db="EMBL/GenBank/DDBJ databases">
        <title>A high-quality reference genome of wild soybean provides a powerful tool to mine soybean genomes.</title>
        <authorList>
            <person name="Xie M."/>
            <person name="Chung C.Y.L."/>
            <person name="Li M.-W."/>
            <person name="Wong F.-L."/>
            <person name="Chan T.-F."/>
            <person name="Lam H.-M."/>
        </authorList>
    </citation>
    <scope>NUCLEOTIDE SEQUENCE [LARGE SCALE GENOMIC DNA]</scope>
    <source>
        <strain evidence="11">cv. W05</strain>
        <tissue evidence="10">Hypocotyl of etiolated seedlings</tissue>
    </source>
</reference>
<sequence>MIWLINFALSYINPSFSLGHLHYLRPFSHYGNQLANTWTMASENGDKLELAFSAVPDPKPKKDWVILSLRVVAFFATASATLVMAFNKQTKGMVVATIGTNPVTITLTAMFQHTPAFIFFVIVNAIASFYNLLVIGVEILGPQYDYKGLRLGLIAILDVMTMALAATGDGAATFMAELGRNGNSHARWDKICDKFEAYCNRGGVALVASFVGLILLLVVTVMSITKLLKLNRI</sequence>
<feature type="transmembrane region" description="Helical" evidence="8">
    <location>
        <begin position="149"/>
        <end position="168"/>
    </location>
</feature>
<dbReference type="EMBL" id="QZWG01000005">
    <property type="protein sequence ID" value="RZC12864.1"/>
    <property type="molecule type" value="Genomic_DNA"/>
</dbReference>
<dbReference type="InterPro" id="IPR006702">
    <property type="entry name" value="CASP_dom"/>
</dbReference>
<evidence type="ECO:0000256" key="2">
    <source>
        <dbReference type="ARBA" id="ARBA00007651"/>
    </source>
</evidence>
<evidence type="ECO:0000256" key="5">
    <source>
        <dbReference type="ARBA" id="ARBA00022692"/>
    </source>
</evidence>
<feature type="transmembrane region" description="Helical" evidence="8">
    <location>
        <begin position="117"/>
        <end position="137"/>
    </location>
</feature>
<organism evidence="10 11">
    <name type="scientific">Glycine soja</name>
    <name type="common">Wild soybean</name>
    <dbReference type="NCBI Taxonomy" id="3848"/>
    <lineage>
        <taxon>Eukaryota</taxon>
        <taxon>Viridiplantae</taxon>
        <taxon>Streptophyta</taxon>
        <taxon>Embryophyta</taxon>
        <taxon>Tracheophyta</taxon>
        <taxon>Spermatophyta</taxon>
        <taxon>Magnoliopsida</taxon>
        <taxon>eudicotyledons</taxon>
        <taxon>Gunneridae</taxon>
        <taxon>Pentapetalae</taxon>
        <taxon>rosids</taxon>
        <taxon>fabids</taxon>
        <taxon>Fabales</taxon>
        <taxon>Fabaceae</taxon>
        <taxon>Papilionoideae</taxon>
        <taxon>50 kb inversion clade</taxon>
        <taxon>NPAAA clade</taxon>
        <taxon>indigoferoid/millettioid clade</taxon>
        <taxon>Phaseoleae</taxon>
        <taxon>Glycine</taxon>
        <taxon>Glycine subgen. Soja</taxon>
    </lineage>
</organism>
<proteinExistence type="inferred from homology"/>
<dbReference type="AlphaFoldDB" id="A0A445KQ06"/>
<evidence type="ECO:0000256" key="6">
    <source>
        <dbReference type="ARBA" id="ARBA00022989"/>
    </source>
</evidence>
<dbReference type="PANTHER" id="PTHR36488:SF8">
    <property type="entry name" value="CASP-LIKE PROTEIN 1U1"/>
    <property type="match status" value="1"/>
</dbReference>
<dbReference type="Proteomes" id="UP000289340">
    <property type="component" value="Chromosome 5"/>
</dbReference>
<evidence type="ECO:0000256" key="1">
    <source>
        <dbReference type="ARBA" id="ARBA00004651"/>
    </source>
</evidence>
<evidence type="ECO:0000313" key="10">
    <source>
        <dbReference type="EMBL" id="RZC12864.1"/>
    </source>
</evidence>
<comment type="caution">
    <text evidence="10">The sequence shown here is derived from an EMBL/GenBank/DDBJ whole genome shotgun (WGS) entry which is preliminary data.</text>
</comment>
<comment type="subunit">
    <text evidence="3 8">Homodimer and heterodimers.</text>
</comment>
<name>A0A445KQ06_GLYSO</name>
<keyword evidence="5 8" id="KW-0812">Transmembrane</keyword>
<dbReference type="Pfam" id="PF04535">
    <property type="entry name" value="CASP_dom"/>
    <property type="match status" value="1"/>
</dbReference>
<evidence type="ECO:0000256" key="4">
    <source>
        <dbReference type="ARBA" id="ARBA00022475"/>
    </source>
</evidence>
<evidence type="ECO:0000256" key="8">
    <source>
        <dbReference type="RuleBase" id="RU361233"/>
    </source>
</evidence>
<comment type="similarity">
    <text evidence="2 8">Belongs to the Casparian strip membrane proteins (CASP) family.</text>
</comment>
<feature type="transmembrane region" description="Helical" evidence="8">
    <location>
        <begin position="64"/>
        <end position="86"/>
    </location>
</feature>
<gene>
    <name evidence="10" type="ORF">D0Y65_012559</name>
</gene>
<protein>
    <recommendedName>
        <fullName evidence="8">CASP-like protein</fullName>
    </recommendedName>
</protein>
<feature type="transmembrane region" description="Helical" evidence="8">
    <location>
        <begin position="204"/>
        <end position="228"/>
    </location>
</feature>
<evidence type="ECO:0000256" key="7">
    <source>
        <dbReference type="ARBA" id="ARBA00023136"/>
    </source>
</evidence>
<dbReference type="GO" id="GO:0005886">
    <property type="term" value="C:plasma membrane"/>
    <property type="evidence" value="ECO:0007669"/>
    <property type="project" value="UniProtKB-SubCell"/>
</dbReference>
<dbReference type="PANTHER" id="PTHR36488">
    <property type="entry name" value="CASP-LIKE PROTEIN 1U1"/>
    <property type="match status" value="1"/>
</dbReference>
<keyword evidence="4 8" id="KW-1003">Cell membrane</keyword>
<keyword evidence="11" id="KW-1185">Reference proteome</keyword>
<dbReference type="InterPro" id="IPR006459">
    <property type="entry name" value="CASP/CASPL"/>
</dbReference>
<evidence type="ECO:0000256" key="3">
    <source>
        <dbReference type="ARBA" id="ARBA00011489"/>
    </source>
</evidence>
<evidence type="ECO:0000313" key="11">
    <source>
        <dbReference type="Proteomes" id="UP000289340"/>
    </source>
</evidence>
<accession>A0A445KQ06</accession>